<protein>
    <recommendedName>
        <fullName evidence="2">Protein Flattop</fullName>
    </recommendedName>
    <alternativeName>
        <fullName evidence="3">Cilia- and flagella-associated protein 126</fullName>
    </alternativeName>
</protein>
<dbReference type="GeneID" id="101646759"/>
<evidence type="ECO:0000313" key="7">
    <source>
        <dbReference type="RefSeq" id="XP_004716621.1"/>
    </source>
</evidence>
<evidence type="ECO:0000256" key="5">
    <source>
        <dbReference type="SAM" id="MobiDB-lite"/>
    </source>
</evidence>
<feature type="region of interest" description="Disordered" evidence="5">
    <location>
        <begin position="138"/>
        <end position="222"/>
    </location>
</feature>
<name>A0ABM0J7H4_ECHTE</name>
<dbReference type="CDD" id="cd23705">
    <property type="entry name" value="Flattop"/>
    <property type="match status" value="1"/>
</dbReference>
<dbReference type="InterPro" id="IPR038797">
    <property type="entry name" value="Fltp"/>
</dbReference>
<sequence length="222" mass="23932">MATNYSANQYEKAFSSKYLQNWSPSKSTKESISSHEGYTQIIADDRGHLLPSVPRSKASPWGSFMGTWQMPLKIPPARVTLTSRTMASAASLTKWIQKNPDLLKASNGLCPEILGKPHDPDGQKKLGKKTMTKTVQQAPNTTIIPNSPAANCNSPEQLQSPHPSAGHTPALQNPPTTPNSAPGSPCSLERWQGPTLTESPKCKPGAPEGILGHTEKENVSKD</sequence>
<dbReference type="Pfam" id="PF22611">
    <property type="entry name" value="CFAP126"/>
    <property type="match status" value="1"/>
</dbReference>
<feature type="compositionally biased region" description="Basic and acidic residues" evidence="5">
    <location>
        <begin position="213"/>
        <end position="222"/>
    </location>
</feature>
<dbReference type="PANTHER" id="PTHR34639">
    <property type="entry name" value="PROTEIN FLATTOP"/>
    <property type="match status" value="1"/>
</dbReference>
<gene>
    <name evidence="7" type="primary">CFAP126</name>
</gene>
<organism evidence="6 7">
    <name type="scientific">Echinops telfairi</name>
    <name type="common">Lesser hedgehog tenrec</name>
    <dbReference type="NCBI Taxonomy" id="9371"/>
    <lineage>
        <taxon>Eukaryota</taxon>
        <taxon>Metazoa</taxon>
        <taxon>Chordata</taxon>
        <taxon>Craniata</taxon>
        <taxon>Vertebrata</taxon>
        <taxon>Euteleostomi</taxon>
        <taxon>Mammalia</taxon>
        <taxon>Eutheria</taxon>
        <taxon>Afrotheria</taxon>
        <taxon>Tenrecidae</taxon>
        <taxon>Tenrecinae</taxon>
        <taxon>Echinops</taxon>
    </lineage>
</organism>
<reference evidence="7" key="1">
    <citation type="submission" date="2025-08" db="UniProtKB">
        <authorList>
            <consortium name="RefSeq"/>
        </authorList>
    </citation>
    <scope>IDENTIFICATION</scope>
</reference>
<dbReference type="PANTHER" id="PTHR34639:SF1">
    <property type="entry name" value="PROTEIN FLATTOP"/>
    <property type="match status" value="1"/>
</dbReference>
<keyword evidence="6" id="KW-1185">Reference proteome</keyword>
<dbReference type="RefSeq" id="XP_004716621.1">
    <property type="nucleotide sequence ID" value="XM_004716564.3"/>
</dbReference>
<evidence type="ECO:0000256" key="2">
    <source>
        <dbReference type="ARBA" id="ARBA00019181"/>
    </source>
</evidence>
<feature type="compositionally biased region" description="Polar residues" evidence="5">
    <location>
        <begin position="138"/>
        <end position="162"/>
    </location>
</feature>
<evidence type="ECO:0000256" key="4">
    <source>
        <dbReference type="ARBA" id="ARBA00045261"/>
    </source>
</evidence>
<comment type="similarity">
    <text evidence="1">Belongs to the Flattop family.</text>
</comment>
<proteinExistence type="inferred from homology"/>
<accession>A0ABM0J7H4</accession>
<feature type="compositionally biased region" description="Polar residues" evidence="5">
    <location>
        <begin position="170"/>
        <end position="182"/>
    </location>
</feature>
<evidence type="ECO:0000256" key="1">
    <source>
        <dbReference type="ARBA" id="ARBA00009887"/>
    </source>
</evidence>
<evidence type="ECO:0000256" key="3">
    <source>
        <dbReference type="ARBA" id="ARBA00033306"/>
    </source>
</evidence>
<comment type="function">
    <text evidence="4">Microtubule inner protein (MIP) part of the dynein-decorated doublet microtubules (DMTs) in cilia axoneme. Acts as a regulator of cilium basal body docking and positioning in mono- and multiciliated cells. Regulates basal body docking and cilia formation in multiciliated lung cells. Regulates kinocilium positioning and stereocilia bundle morphogenesis in the inner ear.</text>
</comment>
<dbReference type="Proteomes" id="UP000694863">
    <property type="component" value="Unplaced"/>
</dbReference>
<evidence type="ECO:0000313" key="6">
    <source>
        <dbReference type="Proteomes" id="UP000694863"/>
    </source>
</evidence>